<dbReference type="PANTHER" id="PTHR18829">
    <property type="entry name" value="PROTEIN YAE1 HOMOLOG"/>
    <property type="match status" value="1"/>
</dbReference>
<gene>
    <name evidence="6" type="ORF">CRENBAI_016391</name>
</gene>
<dbReference type="Pfam" id="PF09811">
    <property type="entry name" value="Yae1_N"/>
    <property type="match status" value="1"/>
</dbReference>
<evidence type="ECO:0000256" key="1">
    <source>
        <dbReference type="ARBA" id="ARBA00004123"/>
    </source>
</evidence>
<name>A0AAV9R265_9TELE</name>
<keyword evidence="4" id="KW-0539">Nucleus</keyword>
<organism evidence="6 7">
    <name type="scientific">Crenichthys baileyi</name>
    <name type="common">White River springfish</name>
    <dbReference type="NCBI Taxonomy" id="28760"/>
    <lineage>
        <taxon>Eukaryota</taxon>
        <taxon>Metazoa</taxon>
        <taxon>Chordata</taxon>
        <taxon>Craniata</taxon>
        <taxon>Vertebrata</taxon>
        <taxon>Euteleostomi</taxon>
        <taxon>Actinopterygii</taxon>
        <taxon>Neopterygii</taxon>
        <taxon>Teleostei</taxon>
        <taxon>Neoteleostei</taxon>
        <taxon>Acanthomorphata</taxon>
        <taxon>Ovalentaria</taxon>
        <taxon>Atherinomorphae</taxon>
        <taxon>Cyprinodontiformes</taxon>
        <taxon>Goodeidae</taxon>
        <taxon>Crenichthys</taxon>
    </lineage>
</organism>
<comment type="caution">
    <text evidence="6">The sequence shown here is derived from an EMBL/GenBank/DDBJ whole genome shotgun (WGS) entry which is preliminary data.</text>
</comment>
<proteinExistence type="predicted"/>
<dbReference type="InterPro" id="IPR019191">
    <property type="entry name" value="Essential_protein_Yae1_N"/>
</dbReference>
<evidence type="ECO:0000313" key="6">
    <source>
        <dbReference type="EMBL" id="KAK5602110.1"/>
    </source>
</evidence>
<evidence type="ECO:0000256" key="3">
    <source>
        <dbReference type="ARBA" id="ARBA00022490"/>
    </source>
</evidence>
<dbReference type="Proteomes" id="UP001311232">
    <property type="component" value="Unassembled WGS sequence"/>
</dbReference>
<evidence type="ECO:0000313" key="7">
    <source>
        <dbReference type="Proteomes" id="UP001311232"/>
    </source>
</evidence>
<dbReference type="EMBL" id="JAHHUM010002629">
    <property type="protein sequence ID" value="KAK5602110.1"/>
    <property type="molecule type" value="Genomic_DNA"/>
</dbReference>
<dbReference type="GO" id="GO:0005634">
    <property type="term" value="C:nucleus"/>
    <property type="evidence" value="ECO:0007669"/>
    <property type="project" value="UniProtKB-SubCell"/>
</dbReference>
<dbReference type="AlphaFoldDB" id="A0AAV9R265"/>
<evidence type="ECO:0000256" key="2">
    <source>
        <dbReference type="ARBA" id="ARBA00004496"/>
    </source>
</evidence>
<evidence type="ECO:0000259" key="5">
    <source>
        <dbReference type="Pfam" id="PF09811"/>
    </source>
</evidence>
<accession>A0AAV9R265</accession>
<sequence length="223" mass="24701">MMSWVKAASFSGEDVFDENADDLSLQRKEWTSNMKKRIKDGYVDGVNAGEEASLQVGFNQGFREGAALAVAVGRLRGIVSAVWCWYQIQHPEKPVPSCVIDLLQQLTRHEEGIFDGIRKALENPPPSVSDFSESMEDLEVKQADPDCGGAGCEETDCCRSEQKMDVDSSHQQNLFSEPSGASSGSCEGLDLLVQRCMDLVSELRLPQELISHLEELKNMRQSI</sequence>
<reference evidence="6 7" key="1">
    <citation type="submission" date="2021-06" db="EMBL/GenBank/DDBJ databases">
        <authorList>
            <person name="Palmer J.M."/>
        </authorList>
    </citation>
    <scope>NUCLEOTIDE SEQUENCE [LARGE SCALE GENOMIC DNA]</scope>
    <source>
        <strain evidence="6 7">MEX-2019</strain>
        <tissue evidence="6">Muscle</tissue>
    </source>
</reference>
<protein>
    <recommendedName>
        <fullName evidence="5">Essential protein Yae1 N-terminal domain-containing protein</fullName>
    </recommendedName>
</protein>
<dbReference type="PANTHER" id="PTHR18829:SF0">
    <property type="entry name" value="PROTEIN YAE1 HOMOLOG"/>
    <property type="match status" value="1"/>
</dbReference>
<dbReference type="InterPro" id="IPR038881">
    <property type="entry name" value="Yae1-like"/>
</dbReference>
<dbReference type="GO" id="GO:0005737">
    <property type="term" value="C:cytoplasm"/>
    <property type="evidence" value="ECO:0007669"/>
    <property type="project" value="UniProtKB-SubCell"/>
</dbReference>
<evidence type="ECO:0000256" key="4">
    <source>
        <dbReference type="ARBA" id="ARBA00023242"/>
    </source>
</evidence>
<comment type="subcellular location">
    <subcellularLocation>
        <location evidence="2">Cytoplasm</location>
    </subcellularLocation>
    <subcellularLocation>
        <location evidence="1">Nucleus</location>
    </subcellularLocation>
</comment>
<feature type="domain" description="Essential protein Yae1 N-terminal" evidence="5">
    <location>
        <begin position="41"/>
        <end position="79"/>
    </location>
</feature>
<keyword evidence="7" id="KW-1185">Reference proteome</keyword>
<keyword evidence="3" id="KW-0963">Cytoplasm</keyword>